<evidence type="ECO:0000313" key="2">
    <source>
        <dbReference type="EMBL" id="CDW75631.1"/>
    </source>
</evidence>
<reference evidence="2 3" key="1">
    <citation type="submission" date="2014-06" db="EMBL/GenBank/DDBJ databases">
        <authorList>
            <person name="Swart Estienne"/>
        </authorList>
    </citation>
    <scope>NUCLEOTIDE SEQUENCE [LARGE SCALE GENOMIC DNA]</scope>
    <source>
        <strain evidence="2 3">130c</strain>
    </source>
</reference>
<dbReference type="EMBL" id="CCKQ01004472">
    <property type="protein sequence ID" value="CDW75631.1"/>
    <property type="molecule type" value="Genomic_DNA"/>
</dbReference>
<evidence type="ECO:0000313" key="3">
    <source>
        <dbReference type="Proteomes" id="UP000039865"/>
    </source>
</evidence>
<feature type="region of interest" description="Disordered" evidence="1">
    <location>
        <begin position="1"/>
        <end position="29"/>
    </location>
</feature>
<dbReference type="SUPFAM" id="SSF50978">
    <property type="entry name" value="WD40 repeat-like"/>
    <property type="match status" value="1"/>
</dbReference>
<name>A0A078A0A7_STYLE</name>
<dbReference type="Proteomes" id="UP000039865">
    <property type="component" value="Unassembled WGS sequence"/>
</dbReference>
<accession>A0A078A0A7</accession>
<dbReference type="InParanoid" id="A0A078A0A7"/>
<gene>
    <name evidence="2" type="primary">Contig6710.g7176</name>
    <name evidence="2" type="ORF">STYLEM_4623</name>
</gene>
<organism evidence="2 3">
    <name type="scientific">Stylonychia lemnae</name>
    <name type="common">Ciliate</name>
    <dbReference type="NCBI Taxonomy" id="5949"/>
    <lineage>
        <taxon>Eukaryota</taxon>
        <taxon>Sar</taxon>
        <taxon>Alveolata</taxon>
        <taxon>Ciliophora</taxon>
        <taxon>Intramacronucleata</taxon>
        <taxon>Spirotrichea</taxon>
        <taxon>Stichotrichia</taxon>
        <taxon>Sporadotrichida</taxon>
        <taxon>Oxytrichidae</taxon>
        <taxon>Stylonychinae</taxon>
        <taxon>Stylonychia</taxon>
    </lineage>
</organism>
<protein>
    <submittedName>
        <fullName evidence="2">Uncharacterized protein</fullName>
    </submittedName>
</protein>
<dbReference type="Gene3D" id="2.130.10.10">
    <property type="entry name" value="YVTN repeat-like/Quinoprotein amine dehydrogenase"/>
    <property type="match status" value="1"/>
</dbReference>
<sequence>MEVDQNGNIDLRNKQNQLNGTRSQQEIVKQPGYQNAYQKPEKMNAIQHRTVTPNRPPQIVQEIRNQTQPKPDDPQINTLPYGNVKQSNLQQINQNTKARPIDGYEDIINQEFSQSNKNLLSNQNQQLNNKKPKVQVSLEKTQPTKLNYELHSNQIQLIARDREGLIFFCGNDKKLTIYKNNLKQIDSVLKLEDQPRCCLSYLKYIIIGLWNGKINIYDSTYFTYSDPRAMVQIQTKSISNKMIGIQNKFIICGESEGQIEILDIDKGFASKVISKNSECPVLDMCYVKHQNQDNLFVCRYQEGLHLFRALENDSPLNLRHTEELLRENAFSAINQINESELLLACSDYNDYKNEHLLVYNINEQKVTKKINLKNSNAVIQSIQLVDANENLDHKYMLLRSKESLLLFNTTDYKEKLIMPMQYQALYPHHDSMKSFYSETGDTLYILFLELVKNSYELNGKMLSLSEYTYKLKP</sequence>
<dbReference type="AlphaFoldDB" id="A0A078A0A7"/>
<dbReference type="InterPro" id="IPR015943">
    <property type="entry name" value="WD40/YVTN_repeat-like_dom_sf"/>
</dbReference>
<dbReference type="InterPro" id="IPR036322">
    <property type="entry name" value="WD40_repeat_dom_sf"/>
</dbReference>
<keyword evidence="3" id="KW-1185">Reference proteome</keyword>
<proteinExistence type="predicted"/>
<evidence type="ECO:0000256" key="1">
    <source>
        <dbReference type="SAM" id="MobiDB-lite"/>
    </source>
</evidence>